<dbReference type="Pfam" id="PF02537">
    <property type="entry name" value="CRCB"/>
    <property type="match status" value="1"/>
</dbReference>
<dbReference type="AlphaFoldDB" id="A0A445BKL1"/>
<dbReference type="GO" id="GO:1903425">
    <property type="term" value="F:fluoride transmembrane transporter activity"/>
    <property type="evidence" value="ECO:0007669"/>
    <property type="project" value="TreeGrafter"/>
</dbReference>
<comment type="function">
    <text evidence="1">Fluoride channel required for the rapid expulsion of cytoplasmic fluoride.</text>
</comment>
<comment type="catalytic activity">
    <reaction evidence="8">
        <text>fluoride(in) = fluoride(out)</text>
        <dbReference type="Rhea" id="RHEA:76159"/>
        <dbReference type="ChEBI" id="CHEBI:17051"/>
    </reaction>
    <physiologicalReaction direction="left-to-right" evidence="8">
        <dbReference type="Rhea" id="RHEA:76160"/>
    </physiologicalReaction>
</comment>
<evidence type="ECO:0000256" key="8">
    <source>
        <dbReference type="ARBA" id="ARBA00035585"/>
    </source>
</evidence>
<name>A0A445BKL1_ARAHY</name>
<keyword evidence="6 9" id="KW-0472">Membrane</keyword>
<evidence type="ECO:0000313" key="10">
    <source>
        <dbReference type="EMBL" id="RYR39223.1"/>
    </source>
</evidence>
<feature type="transmembrane region" description="Helical" evidence="9">
    <location>
        <begin position="166"/>
        <end position="187"/>
    </location>
</feature>
<keyword evidence="4 9" id="KW-0812">Transmembrane</keyword>
<evidence type="ECO:0000256" key="3">
    <source>
        <dbReference type="ARBA" id="ARBA00022475"/>
    </source>
</evidence>
<evidence type="ECO:0000256" key="6">
    <source>
        <dbReference type="ARBA" id="ARBA00023136"/>
    </source>
</evidence>
<feature type="transmembrane region" description="Helical" evidence="9">
    <location>
        <begin position="60"/>
        <end position="80"/>
    </location>
</feature>
<gene>
    <name evidence="10" type="ORF">Ahy_A09g044718</name>
</gene>
<proteinExistence type="inferred from homology"/>
<dbReference type="Proteomes" id="UP000289738">
    <property type="component" value="Chromosome A09"/>
</dbReference>
<comment type="subcellular location">
    <subcellularLocation>
        <location evidence="2">Cell membrane</location>
        <topology evidence="2">Multi-pass membrane protein</topology>
    </subcellularLocation>
</comment>
<evidence type="ECO:0000256" key="5">
    <source>
        <dbReference type="ARBA" id="ARBA00022989"/>
    </source>
</evidence>
<dbReference type="PANTHER" id="PTHR28259">
    <property type="entry name" value="FLUORIDE EXPORT PROTEIN 1-RELATED"/>
    <property type="match status" value="1"/>
</dbReference>
<comment type="caution">
    <text evidence="10">The sequence shown here is derived from an EMBL/GenBank/DDBJ whole genome shotgun (WGS) entry which is preliminary data.</text>
</comment>
<evidence type="ECO:0000256" key="9">
    <source>
        <dbReference type="SAM" id="Phobius"/>
    </source>
</evidence>
<dbReference type="EMBL" id="SDMP01000009">
    <property type="protein sequence ID" value="RYR39223.1"/>
    <property type="molecule type" value="Genomic_DNA"/>
</dbReference>
<keyword evidence="3" id="KW-1003">Cell membrane</keyword>
<evidence type="ECO:0000256" key="4">
    <source>
        <dbReference type="ARBA" id="ARBA00022692"/>
    </source>
</evidence>
<feature type="transmembrane region" description="Helical" evidence="9">
    <location>
        <begin position="130"/>
        <end position="154"/>
    </location>
</feature>
<accession>A0A445BKL1</accession>
<dbReference type="InterPro" id="IPR003691">
    <property type="entry name" value="FluC"/>
</dbReference>
<feature type="transmembrane region" description="Helical" evidence="9">
    <location>
        <begin position="100"/>
        <end position="118"/>
    </location>
</feature>
<protein>
    <submittedName>
        <fullName evidence="10">Uncharacterized protein</fullName>
    </submittedName>
</protein>
<evidence type="ECO:0000313" key="11">
    <source>
        <dbReference type="Proteomes" id="UP000289738"/>
    </source>
</evidence>
<reference evidence="10 11" key="1">
    <citation type="submission" date="2019-01" db="EMBL/GenBank/DDBJ databases">
        <title>Sequencing of cultivated peanut Arachis hypogaea provides insights into genome evolution and oil improvement.</title>
        <authorList>
            <person name="Chen X."/>
        </authorList>
    </citation>
    <scope>NUCLEOTIDE SEQUENCE [LARGE SCALE GENOMIC DNA]</scope>
    <source>
        <strain evidence="11">cv. Fuhuasheng</strain>
        <tissue evidence="10">Leaves</tissue>
    </source>
</reference>
<evidence type="ECO:0000256" key="7">
    <source>
        <dbReference type="ARBA" id="ARBA00035120"/>
    </source>
</evidence>
<organism evidence="10 11">
    <name type="scientific">Arachis hypogaea</name>
    <name type="common">Peanut</name>
    <dbReference type="NCBI Taxonomy" id="3818"/>
    <lineage>
        <taxon>Eukaryota</taxon>
        <taxon>Viridiplantae</taxon>
        <taxon>Streptophyta</taxon>
        <taxon>Embryophyta</taxon>
        <taxon>Tracheophyta</taxon>
        <taxon>Spermatophyta</taxon>
        <taxon>Magnoliopsida</taxon>
        <taxon>eudicotyledons</taxon>
        <taxon>Gunneridae</taxon>
        <taxon>Pentapetalae</taxon>
        <taxon>rosids</taxon>
        <taxon>fabids</taxon>
        <taxon>Fabales</taxon>
        <taxon>Fabaceae</taxon>
        <taxon>Papilionoideae</taxon>
        <taxon>50 kb inversion clade</taxon>
        <taxon>dalbergioids sensu lato</taxon>
        <taxon>Dalbergieae</taxon>
        <taxon>Pterocarpus clade</taxon>
        <taxon>Arachis</taxon>
    </lineage>
</organism>
<keyword evidence="5 9" id="KW-1133">Transmembrane helix</keyword>
<dbReference type="PANTHER" id="PTHR28259:SF1">
    <property type="entry name" value="FLUORIDE EXPORT PROTEIN 1-RELATED"/>
    <property type="match status" value="1"/>
</dbReference>
<keyword evidence="11" id="KW-1185">Reference proteome</keyword>
<comment type="similarity">
    <text evidence="7">Belongs to the fluoride channel Fluc/FEX (TC 1.A.43) family.</text>
</comment>
<sequence length="198" mass="21462">MTFVFVQTISHCHRPSCSGTSVVIWSSCSNPSPHLPIEASSSSSPCSNLSSYTATLHPPFVVMLIAWSLSSVVLNRFSSYLLKSPDCLPFFKNGGSGAELWFACMVGPVGVWIRWFLARFNGRGLGRAGLFRWMLFEILIANVSAACVMAALSTVKEAVNTKICDIIVIGTQLCLLGCLSTVSTFAAEFNAMRESNHP</sequence>
<dbReference type="STRING" id="3818.A0A445BKL1"/>
<dbReference type="GO" id="GO:0005886">
    <property type="term" value="C:plasma membrane"/>
    <property type="evidence" value="ECO:0007669"/>
    <property type="project" value="UniProtKB-SubCell"/>
</dbReference>
<evidence type="ECO:0000256" key="2">
    <source>
        <dbReference type="ARBA" id="ARBA00004651"/>
    </source>
</evidence>
<evidence type="ECO:0000256" key="1">
    <source>
        <dbReference type="ARBA" id="ARBA00002598"/>
    </source>
</evidence>